<evidence type="ECO:0000313" key="1">
    <source>
        <dbReference type="EMBL" id="CAH2041942.1"/>
    </source>
</evidence>
<dbReference type="EMBL" id="OW152826">
    <property type="protein sequence ID" value="CAH2041942.1"/>
    <property type="molecule type" value="Genomic_DNA"/>
</dbReference>
<evidence type="ECO:0000313" key="2">
    <source>
        <dbReference type="Proteomes" id="UP000837857"/>
    </source>
</evidence>
<sequence>MRFKYKSSVDLALPNGSNVSKAFGGVEPDVVVMPRPPCEECAVAGIKAGGGHKVDNSPPLLATPSMAAHSRNAAAEPPVVNICNRRSNTTCSELATNASNDQWRFYGLCRRRQMFSTP</sequence>
<name>A0ABN8HZG2_9NEOP</name>
<gene>
    <name evidence="1" type="ORF">IPOD504_LOCUS3476</name>
</gene>
<protein>
    <submittedName>
        <fullName evidence="1">Uncharacterized protein</fullName>
    </submittedName>
</protein>
<accession>A0ABN8HZG2</accession>
<proteinExistence type="predicted"/>
<keyword evidence="2" id="KW-1185">Reference proteome</keyword>
<feature type="non-terminal residue" evidence="1">
    <location>
        <position position="118"/>
    </location>
</feature>
<reference evidence="1" key="1">
    <citation type="submission" date="2022-03" db="EMBL/GenBank/DDBJ databases">
        <authorList>
            <person name="Martin H S."/>
        </authorList>
    </citation>
    <scope>NUCLEOTIDE SEQUENCE</scope>
</reference>
<dbReference type="Proteomes" id="UP000837857">
    <property type="component" value="Chromosome 14"/>
</dbReference>
<organism evidence="1 2">
    <name type="scientific">Iphiclides podalirius</name>
    <name type="common">scarce swallowtail</name>
    <dbReference type="NCBI Taxonomy" id="110791"/>
    <lineage>
        <taxon>Eukaryota</taxon>
        <taxon>Metazoa</taxon>
        <taxon>Ecdysozoa</taxon>
        <taxon>Arthropoda</taxon>
        <taxon>Hexapoda</taxon>
        <taxon>Insecta</taxon>
        <taxon>Pterygota</taxon>
        <taxon>Neoptera</taxon>
        <taxon>Endopterygota</taxon>
        <taxon>Lepidoptera</taxon>
        <taxon>Glossata</taxon>
        <taxon>Ditrysia</taxon>
        <taxon>Papilionoidea</taxon>
        <taxon>Papilionidae</taxon>
        <taxon>Papilioninae</taxon>
        <taxon>Iphiclides</taxon>
    </lineage>
</organism>